<accession>A0AAW7T1J5</accession>
<gene>
    <name evidence="1" type="ORF">QZM33_19815</name>
</gene>
<dbReference type="RefSeq" id="WP_105778951.1">
    <property type="nucleotide sequence ID" value="NZ_JAUJRV010000016.1"/>
</dbReference>
<comment type="caution">
    <text evidence="1">The sequence shown here is derived from an EMBL/GenBank/DDBJ whole genome shotgun (WGS) entry which is preliminary data.</text>
</comment>
<evidence type="ECO:0000313" key="2">
    <source>
        <dbReference type="Proteomes" id="UP001171620"/>
    </source>
</evidence>
<evidence type="ECO:0000313" key="1">
    <source>
        <dbReference type="EMBL" id="MDN7797186.1"/>
    </source>
</evidence>
<organism evidence="1 2">
    <name type="scientific">Burkholderia vietnamiensis</name>
    <dbReference type="NCBI Taxonomy" id="60552"/>
    <lineage>
        <taxon>Bacteria</taxon>
        <taxon>Pseudomonadati</taxon>
        <taxon>Pseudomonadota</taxon>
        <taxon>Betaproteobacteria</taxon>
        <taxon>Burkholderiales</taxon>
        <taxon>Burkholderiaceae</taxon>
        <taxon>Burkholderia</taxon>
        <taxon>Burkholderia cepacia complex</taxon>
    </lineage>
</organism>
<dbReference type="AlphaFoldDB" id="A0AAW7T1J5"/>
<dbReference type="EMBL" id="JAUJRV010000016">
    <property type="protein sequence ID" value="MDN7797186.1"/>
    <property type="molecule type" value="Genomic_DNA"/>
</dbReference>
<dbReference type="Proteomes" id="UP001171620">
    <property type="component" value="Unassembled WGS sequence"/>
</dbReference>
<proteinExistence type="predicted"/>
<protein>
    <submittedName>
        <fullName evidence="1">Inovirus-type Gp2 protein</fullName>
    </submittedName>
</protein>
<sequence>MNHEESIVQEMSNVLQQNTRYWEKGEYQFLSKSLTNLLEGVLETDHRPFAIKAEQWARTPGMSSSGYSLTTFLPYLDDLLDLCEPQWYYASDFQLFFDCYRSHEISRISCRDHPEIMGKQGLVIARTYNDFIEFMRHEAIIRRVRKSLLNKRDGLKQQRLFIRRNLEAWSAQYDVLLPVRVDLFYTDNAVVEADLLPRMKWRLDTNGQWIRVPSRLPSTGVGETRARIDPVAAMADRERFFENQNGADRGLFEDMVGYVWKMEQGGRHGAHHFHCLFLFDGVHVKTGDVNRLVTWIGERWGRVTGNLGLLFNCHLDAYRDKWIARDRWALGQLRKGDVQQLEKLLGYLEYFTEEEKGQMIRAKPTLRANTLTMGRAKGFGRG</sequence>
<reference evidence="1" key="1">
    <citation type="submission" date="2023-07" db="EMBL/GenBank/DDBJ databases">
        <title>A collection of bacterial strains from the Burkholderia cepacia Research Laboratory and Repository.</title>
        <authorList>
            <person name="Lipuma J."/>
            <person name="Spilker T."/>
            <person name="Caverly L."/>
        </authorList>
    </citation>
    <scope>NUCLEOTIDE SEQUENCE</scope>
    <source>
        <strain evidence="1">AU44268</strain>
    </source>
</reference>
<name>A0AAW7T1J5_BURVI</name>